<comment type="caution">
    <text evidence="8">Lacks conserved residue(s) required for the propagation of feature annotation.</text>
</comment>
<evidence type="ECO:0000256" key="4">
    <source>
        <dbReference type="ARBA" id="ARBA00022974"/>
    </source>
</evidence>
<dbReference type="InterPro" id="IPR011992">
    <property type="entry name" value="EF-hand-dom_pair"/>
</dbReference>
<dbReference type="SUPFAM" id="SSF47473">
    <property type="entry name" value="EF-hand"/>
    <property type="match status" value="1"/>
</dbReference>
<dbReference type="Pfam" id="PF10591">
    <property type="entry name" value="SPARC_Ca_bdg"/>
    <property type="match status" value="1"/>
</dbReference>
<evidence type="ECO:0000256" key="5">
    <source>
        <dbReference type="ARBA" id="ARBA00023157"/>
    </source>
</evidence>
<dbReference type="InterPro" id="IPR036857">
    <property type="entry name" value="Thyroglobulin_1_sf"/>
</dbReference>
<dbReference type="GO" id="GO:0050840">
    <property type="term" value="F:extracellular matrix binding"/>
    <property type="evidence" value="ECO:0007669"/>
    <property type="project" value="TreeGrafter"/>
</dbReference>
<dbReference type="InterPro" id="IPR000716">
    <property type="entry name" value="Thyroglobulin_1"/>
</dbReference>
<dbReference type="SMART" id="SM00280">
    <property type="entry name" value="KAZAL"/>
    <property type="match status" value="1"/>
</dbReference>
<evidence type="ECO:0000256" key="3">
    <source>
        <dbReference type="ARBA" id="ARBA00022729"/>
    </source>
</evidence>
<dbReference type="Pfam" id="PF07648">
    <property type="entry name" value="Kazal_2"/>
    <property type="match status" value="1"/>
</dbReference>
<dbReference type="Gene3D" id="4.10.800.10">
    <property type="entry name" value="Thyroglobulin type-1"/>
    <property type="match status" value="1"/>
</dbReference>
<evidence type="ECO:0000256" key="8">
    <source>
        <dbReference type="PROSITE-ProRule" id="PRU00500"/>
    </source>
</evidence>
<dbReference type="PROSITE" id="PS51465">
    <property type="entry name" value="KAZAL_2"/>
    <property type="match status" value="1"/>
</dbReference>
<dbReference type="SMART" id="SM00211">
    <property type="entry name" value="TY"/>
    <property type="match status" value="1"/>
</dbReference>
<accession>A0A8C4NLF7</accession>
<feature type="region of interest" description="Disordered" evidence="9">
    <location>
        <begin position="304"/>
        <end position="376"/>
    </location>
</feature>
<comment type="subcellular location">
    <subcellularLocation>
        <location evidence="1">Secreted</location>
        <location evidence="1">Extracellular space</location>
        <location evidence="1">Extracellular matrix</location>
    </subcellularLocation>
</comment>
<keyword evidence="3" id="KW-0732">Signal</keyword>
<keyword evidence="4" id="KW-0654">Proteoglycan</keyword>
<dbReference type="InterPro" id="IPR002350">
    <property type="entry name" value="Kazal_dom"/>
</dbReference>
<dbReference type="AlphaFoldDB" id="A0A8C4NLF7"/>
<dbReference type="OMA" id="ESKHEGC"/>
<evidence type="ECO:0000259" key="11">
    <source>
        <dbReference type="PROSITE" id="PS51465"/>
    </source>
</evidence>
<feature type="disulfide bond" evidence="8">
    <location>
        <begin position="278"/>
        <end position="285"/>
    </location>
</feature>
<feature type="region of interest" description="Disordered" evidence="9">
    <location>
        <begin position="1"/>
        <end position="30"/>
    </location>
</feature>
<dbReference type="Proteomes" id="UP000694388">
    <property type="component" value="Unplaced"/>
</dbReference>
<evidence type="ECO:0000313" key="13">
    <source>
        <dbReference type="Proteomes" id="UP000694388"/>
    </source>
</evidence>
<dbReference type="SUPFAM" id="SSF57610">
    <property type="entry name" value="Thyroglobulin type-1 domain"/>
    <property type="match status" value="1"/>
</dbReference>
<evidence type="ECO:0000256" key="1">
    <source>
        <dbReference type="ARBA" id="ARBA00004498"/>
    </source>
</evidence>
<dbReference type="InterPro" id="IPR036058">
    <property type="entry name" value="Kazal_dom_sf"/>
</dbReference>
<sequence>MKASNGGSSDDPCHSVKCGRHKSCQSQGRNKAVCVSHGKSSRWFSKGIQAQEKRPQDCPTCPSTPSSPVCGSDGHSYTSKCKLQHQACLMRKALTLLCLGHCPCTEESRNSKDSIPRHQEVCTVEDFLDVATRLKDWFTVLYSDVQALQGPASRSKHQSQTPQSQLMAPCGGVLAWMFARLDSDGDEMLSPAELSGLQRDKYEHCIAPFMTSCAHPTPLHSGFPSSLSPADWCSCFQRPKPPCLAAVERIMQQQPEKKLLDIPTPSCDEDGYFRAVQCDVMGTPCWCADRYGRELTGSRVQSTPICGDHEGSGDWASGDWSDAEDAPDGEMTEELRHKARRSVEAAGREIYEEGPEEDSEDEEVESEAEVEGGYIW</sequence>
<dbReference type="Gene3D" id="1.10.238.10">
    <property type="entry name" value="EF-hand"/>
    <property type="match status" value="1"/>
</dbReference>
<feature type="compositionally biased region" description="Basic and acidic residues" evidence="9">
    <location>
        <begin position="333"/>
        <end position="351"/>
    </location>
</feature>
<dbReference type="PROSITE" id="PS51162">
    <property type="entry name" value="THYROGLOBULIN_1_2"/>
    <property type="match status" value="1"/>
</dbReference>
<proteinExistence type="predicted"/>
<dbReference type="PANTHER" id="PTHR13866:SF18">
    <property type="entry name" value="TESTICAN-2"/>
    <property type="match status" value="1"/>
</dbReference>
<dbReference type="CDD" id="cd00104">
    <property type="entry name" value="KAZAL_FS"/>
    <property type="match status" value="1"/>
</dbReference>
<keyword evidence="5 8" id="KW-1015">Disulfide bond</keyword>
<feature type="compositionally biased region" description="Acidic residues" evidence="9">
    <location>
        <begin position="352"/>
        <end position="370"/>
    </location>
</feature>
<dbReference type="GO" id="GO:0005615">
    <property type="term" value="C:extracellular space"/>
    <property type="evidence" value="ECO:0007669"/>
    <property type="project" value="TreeGrafter"/>
</dbReference>
<keyword evidence="13" id="KW-1185">Reference proteome</keyword>
<evidence type="ECO:0000259" key="10">
    <source>
        <dbReference type="PROSITE" id="PS51162"/>
    </source>
</evidence>
<keyword evidence="2" id="KW-0964">Secreted</keyword>
<dbReference type="Pfam" id="PF00086">
    <property type="entry name" value="Thyroglobulin_1"/>
    <property type="match status" value="1"/>
</dbReference>
<feature type="domain" description="Kazal-like" evidence="11">
    <location>
        <begin position="52"/>
        <end position="103"/>
    </location>
</feature>
<dbReference type="PANTHER" id="PTHR13866">
    <property type="entry name" value="SPARC OSTEONECTIN"/>
    <property type="match status" value="1"/>
</dbReference>
<dbReference type="Gene3D" id="3.30.60.30">
    <property type="match status" value="1"/>
</dbReference>
<evidence type="ECO:0000256" key="2">
    <source>
        <dbReference type="ARBA" id="ARBA00022525"/>
    </source>
</evidence>
<dbReference type="GO" id="GO:0005518">
    <property type="term" value="F:collagen binding"/>
    <property type="evidence" value="ECO:0007669"/>
    <property type="project" value="TreeGrafter"/>
</dbReference>
<evidence type="ECO:0000256" key="9">
    <source>
        <dbReference type="SAM" id="MobiDB-lite"/>
    </source>
</evidence>
<dbReference type="CDD" id="cd00191">
    <property type="entry name" value="TY"/>
    <property type="match status" value="1"/>
</dbReference>
<organism evidence="12 13">
    <name type="scientific">Eptatretus burgeri</name>
    <name type="common">Inshore hagfish</name>
    <dbReference type="NCBI Taxonomy" id="7764"/>
    <lineage>
        <taxon>Eukaryota</taxon>
        <taxon>Metazoa</taxon>
        <taxon>Chordata</taxon>
        <taxon>Craniata</taxon>
        <taxon>Vertebrata</taxon>
        <taxon>Cyclostomata</taxon>
        <taxon>Myxini</taxon>
        <taxon>Myxiniformes</taxon>
        <taxon>Myxinidae</taxon>
        <taxon>Eptatretinae</taxon>
        <taxon>Eptatretus</taxon>
    </lineage>
</organism>
<dbReference type="SUPFAM" id="SSF100895">
    <property type="entry name" value="Kazal-type serine protease inhibitors"/>
    <property type="match status" value="1"/>
</dbReference>
<dbReference type="GO" id="GO:0005509">
    <property type="term" value="F:calcium ion binding"/>
    <property type="evidence" value="ECO:0007669"/>
    <property type="project" value="InterPro"/>
</dbReference>
<name>A0A8C4NLF7_EPTBU</name>
<reference evidence="12" key="1">
    <citation type="submission" date="2025-08" db="UniProtKB">
        <authorList>
            <consortium name="Ensembl"/>
        </authorList>
    </citation>
    <scope>IDENTIFICATION</scope>
</reference>
<feature type="domain" description="Thyroglobulin type-1" evidence="10">
    <location>
        <begin position="240"/>
        <end position="306"/>
    </location>
</feature>
<evidence type="ECO:0000256" key="7">
    <source>
        <dbReference type="ARBA" id="ARBA00023207"/>
    </source>
</evidence>
<dbReference type="GeneTree" id="ENSGT00940000157107"/>
<keyword evidence="7" id="KW-0357">Heparan sulfate</keyword>
<dbReference type="InterPro" id="IPR019577">
    <property type="entry name" value="SPARC/Testican_Ca-bd-dom"/>
</dbReference>
<keyword evidence="6" id="KW-0325">Glycoprotein</keyword>
<evidence type="ECO:0000256" key="6">
    <source>
        <dbReference type="ARBA" id="ARBA00023180"/>
    </source>
</evidence>
<feature type="compositionally biased region" description="Acidic residues" evidence="9">
    <location>
        <begin position="321"/>
        <end position="332"/>
    </location>
</feature>
<dbReference type="Ensembl" id="ENSEBUT00000005544.1">
    <property type="protein sequence ID" value="ENSEBUP00000005106.1"/>
    <property type="gene ID" value="ENSEBUG00000003500.1"/>
</dbReference>
<protein>
    <submittedName>
        <fullName evidence="12">SPARC (osteonectin), cwcv and kazal like domains proteoglycan 2</fullName>
    </submittedName>
</protein>
<reference evidence="12" key="2">
    <citation type="submission" date="2025-09" db="UniProtKB">
        <authorList>
            <consortium name="Ensembl"/>
        </authorList>
    </citation>
    <scope>IDENTIFICATION</scope>
</reference>
<evidence type="ECO:0000313" key="12">
    <source>
        <dbReference type="Ensembl" id="ENSEBUP00000005106.1"/>
    </source>
</evidence>